<feature type="signal peptide" evidence="2">
    <location>
        <begin position="1"/>
        <end position="20"/>
    </location>
</feature>
<feature type="chain" id="PRO_5012085840" description="FZ domain-containing protein" evidence="2">
    <location>
        <begin position="21"/>
        <end position="387"/>
    </location>
</feature>
<keyword evidence="4" id="KW-1185">Reference proteome</keyword>
<evidence type="ECO:0000256" key="2">
    <source>
        <dbReference type="SAM" id="SignalP"/>
    </source>
</evidence>
<dbReference type="EMBL" id="NIVC01000621">
    <property type="protein sequence ID" value="PAA79672.1"/>
    <property type="molecule type" value="Genomic_DNA"/>
</dbReference>
<protein>
    <recommendedName>
        <fullName evidence="5">FZ domain-containing protein</fullName>
    </recommendedName>
</protein>
<comment type="caution">
    <text evidence="3">The sequence shown here is derived from an EMBL/GenBank/DDBJ whole genome shotgun (WGS) entry which is preliminary data.</text>
</comment>
<feature type="region of interest" description="Disordered" evidence="1">
    <location>
        <begin position="368"/>
        <end position="387"/>
    </location>
</feature>
<gene>
    <name evidence="3" type="ORF">BOX15_Mlig025353g2</name>
</gene>
<proteinExistence type="predicted"/>
<evidence type="ECO:0008006" key="5">
    <source>
        <dbReference type="Google" id="ProtNLM"/>
    </source>
</evidence>
<reference evidence="3 4" key="1">
    <citation type="submission" date="2017-06" db="EMBL/GenBank/DDBJ databases">
        <title>A platform for efficient transgenesis in Macrostomum lignano, a flatworm model organism for stem cell research.</title>
        <authorList>
            <person name="Berezikov E."/>
        </authorList>
    </citation>
    <scope>NUCLEOTIDE SEQUENCE [LARGE SCALE GENOMIC DNA]</scope>
    <source>
        <strain evidence="3">DV1</strain>
        <tissue evidence="3">Whole organism</tissue>
    </source>
</reference>
<sequence>MPQRMLQWFLVTLLAASATGEQSMSQEQQLMRMCQDSAVKNACRGLNLRRFQGQSCHDQLLSIVCNVRSLRCILPASLAPTTMEDPICSQSCQRVFRSCRISELTFIAYVPVNEKLCNELPTQLCADWSRPVGQRDDRAIDAAEPKVDQETAEIGNDTEICQAKSSIQCDKVQYIADIAKRPRRGAGARSRTVRRRHPFKKSDFRDGNFTYAAEVKLARAGWQMAAPIRRPRSLGWPYAGGYEKLLHLEIKKVLYTGSQAIGHILDPGSVQIVVLKSGCACAPLKLNQQLIFVGYNSYLENVWNQVVLLPSNSHYKCKIKRCWRPRGRRNRRRRIGWLTDADRRQACQCPCGRGERLTCSDIQRANRRAQRRQQGGNFWRRRDRTAV</sequence>
<evidence type="ECO:0000313" key="3">
    <source>
        <dbReference type="EMBL" id="PAA79672.1"/>
    </source>
</evidence>
<dbReference type="AlphaFoldDB" id="A0A267G370"/>
<dbReference type="Proteomes" id="UP000215902">
    <property type="component" value="Unassembled WGS sequence"/>
</dbReference>
<organism evidence="3 4">
    <name type="scientific">Macrostomum lignano</name>
    <dbReference type="NCBI Taxonomy" id="282301"/>
    <lineage>
        <taxon>Eukaryota</taxon>
        <taxon>Metazoa</taxon>
        <taxon>Spiralia</taxon>
        <taxon>Lophotrochozoa</taxon>
        <taxon>Platyhelminthes</taxon>
        <taxon>Rhabditophora</taxon>
        <taxon>Macrostomorpha</taxon>
        <taxon>Macrostomida</taxon>
        <taxon>Macrostomidae</taxon>
        <taxon>Macrostomum</taxon>
    </lineage>
</organism>
<evidence type="ECO:0000256" key="1">
    <source>
        <dbReference type="SAM" id="MobiDB-lite"/>
    </source>
</evidence>
<name>A0A267G370_9PLAT</name>
<accession>A0A267G370</accession>
<evidence type="ECO:0000313" key="4">
    <source>
        <dbReference type="Proteomes" id="UP000215902"/>
    </source>
</evidence>
<keyword evidence="2" id="KW-0732">Signal</keyword>